<dbReference type="Gene3D" id="3.40.50.1820">
    <property type="entry name" value="alpha/beta hydrolase"/>
    <property type="match status" value="1"/>
</dbReference>
<protein>
    <recommendedName>
        <fullName evidence="3">Alpha/beta hydrolase</fullName>
    </recommendedName>
</protein>
<sequence length="308" mass="35156">MKAIIKNHLVLTGIIIFLSSCNTQEKNPVILSAKAEKELNYLPTVLPKDTTNLWIGEGDMNSDTAFIVIEGGPHNKIYFQTNGIDIWSALPDYYNYYRVHLHQVNGLNPSIYNWKHEFTHDMGELEVNNETEALARTINYFKSRNKKVILAGTSWGAILIPYYLTKYGNNVDKIIISAGRLDSDPMQVKYFLKGYNSKFLHDGKTMIFPDTTRVRNPNRGEYYHKISRVKQFMKAALGKYKFTEELADMDLSNVVYAYATNDPQIGALTQKELDFLKSKNVPVYTSDQGHAGPDRVIIQMVKEGKIKL</sequence>
<reference evidence="2" key="1">
    <citation type="journal article" date="2019" name="Int. J. Syst. Evol. Microbiol.">
        <title>The Global Catalogue of Microorganisms (GCM) 10K type strain sequencing project: providing services to taxonomists for standard genome sequencing and annotation.</title>
        <authorList>
            <consortium name="The Broad Institute Genomics Platform"/>
            <consortium name="The Broad Institute Genome Sequencing Center for Infectious Disease"/>
            <person name="Wu L."/>
            <person name="Ma J."/>
        </authorList>
    </citation>
    <scope>NUCLEOTIDE SEQUENCE [LARGE SCALE GENOMIC DNA]</scope>
    <source>
        <strain evidence="2">CCM 8681</strain>
    </source>
</reference>
<dbReference type="SUPFAM" id="SSF53474">
    <property type="entry name" value="alpha/beta-Hydrolases"/>
    <property type="match status" value="1"/>
</dbReference>
<organism evidence="1 2">
    <name type="scientific">Winogradskyella haliclonae</name>
    <dbReference type="NCBI Taxonomy" id="2048558"/>
    <lineage>
        <taxon>Bacteria</taxon>
        <taxon>Pseudomonadati</taxon>
        <taxon>Bacteroidota</taxon>
        <taxon>Flavobacteriia</taxon>
        <taxon>Flavobacteriales</taxon>
        <taxon>Flavobacteriaceae</taxon>
        <taxon>Winogradskyella</taxon>
    </lineage>
</organism>
<keyword evidence="2" id="KW-1185">Reference proteome</keyword>
<dbReference type="EMBL" id="BMDQ01000002">
    <property type="protein sequence ID" value="GGI57582.1"/>
    <property type="molecule type" value="Genomic_DNA"/>
</dbReference>
<dbReference type="RefSeq" id="WP_188374493.1">
    <property type="nucleotide sequence ID" value="NZ_BMDQ01000002.1"/>
</dbReference>
<evidence type="ECO:0000313" key="2">
    <source>
        <dbReference type="Proteomes" id="UP000624701"/>
    </source>
</evidence>
<name>A0ABQ2C1D0_9FLAO</name>
<dbReference type="PROSITE" id="PS51257">
    <property type="entry name" value="PROKAR_LIPOPROTEIN"/>
    <property type="match status" value="1"/>
</dbReference>
<dbReference type="Proteomes" id="UP000624701">
    <property type="component" value="Unassembled WGS sequence"/>
</dbReference>
<proteinExistence type="predicted"/>
<dbReference type="InterPro" id="IPR029058">
    <property type="entry name" value="AB_hydrolase_fold"/>
</dbReference>
<evidence type="ECO:0008006" key="3">
    <source>
        <dbReference type="Google" id="ProtNLM"/>
    </source>
</evidence>
<evidence type="ECO:0000313" key="1">
    <source>
        <dbReference type="EMBL" id="GGI57582.1"/>
    </source>
</evidence>
<accession>A0ABQ2C1D0</accession>
<gene>
    <name evidence="1" type="ORF">GCM10011444_18910</name>
</gene>
<comment type="caution">
    <text evidence="1">The sequence shown here is derived from an EMBL/GenBank/DDBJ whole genome shotgun (WGS) entry which is preliminary data.</text>
</comment>